<feature type="domain" description="PDEase" evidence="5">
    <location>
        <begin position="362"/>
        <end position="780"/>
    </location>
</feature>
<feature type="compositionally biased region" description="Polar residues" evidence="4">
    <location>
        <begin position="872"/>
        <end position="895"/>
    </location>
</feature>
<gene>
    <name evidence="6" type="ORF">KVV02_006641</name>
</gene>
<feature type="compositionally biased region" description="Low complexity" evidence="4">
    <location>
        <begin position="1078"/>
        <end position="1098"/>
    </location>
</feature>
<feature type="compositionally biased region" description="Polar residues" evidence="4">
    <location>
        <begin position="991"/>
        <end position="1012"/>
    </location>
</feature>
<dbReference type="GO" id="GO:0004114">
    <property type="term" value="F:3',5'-cyclic-nucleotide phosphodiesterase activity"/>
    <property type="evidence" value="ECO:0007669"/>
    <property type="project" value="InterPro"/>
</dbReference>
<feature type="region of interest" description="Disordered" evidence="4">
    <location>
        <begin position="871"/>
        <end position="1054"/>
    </location>
</feature>
<feature type="compositionally biased region" description="Low complexity" evidence="4">
    <location>
        <begin position="923"/>
        <end position="941"/>
    </location>
</feature>
<dbReference type="InterPro" id="IPR002073">
    <property type="entry name" value="PDEase_catalytic_dom"/>
</dbReference>
<dbReference type="EMBL" id="JAIFTL010000587">
    <property type="protein sequence ID" value="KAG9319149.1"/>
    <property type="molecule type" value="Genomic_DNA"/>
</dbReference>
<dbReference type="PROSITE" id="PS00126">
    <property type="entry name" value="PDEASE_I_1"/>
    <property type="match status" value="1"/>
</dbReference>
<feature type="region of interest" description="Disordered" evidence="4">
    <location>
        <begin position="1070"/>
        <end position="1130"/>
    </location>
</feature>
<proteinExistence type="inferred from homology"/>
<comment type="cofactor">
    <cofactor evidence="3">
        <name>a divalent metal cation</name>
        <dbReference type="ChEBI" id="CHEBI:60240"/>
    </cofactor>
    <text evidence="3">Binds 2 divalent metal cations per subunit. Site 1 may preferentially bind zinc ions, while site 2 has a preference for magnesium and/or manganese ions.</text>
</comment>
<comment type="similarity">
    <text evidence="3">Belongs to the cyclic nucleotide phosphodiesterase family.</text>
</comment>
<dbReference type="InterPro" id="IPR003607">
    <property type="entry name" value="HD/PDEase_dom"/>
</dbReference>
<feature type="region of interest" description="Disordered" evidence="4">
    <location>
        <begin position="159"/>
        <end position="225"/>
    </location>
</feature>
<accession>A0A9P8CV10</accession>
<evidence type="ECO:0000313" key="7">
    <source>
        <dbReference type="Proteomes" id="UP000717515"/>
    </source>
</evidence>
<dbReference type="InterPro" id="IPR036971">
    <property type="entry name" value="PDEase_catalytic_dom_sf"/>
</dbReference>
<dbReference type="PANTHER" id="PTHR11347">
    <property type="entry name" value="CYCLIC NUCLEOTIDE PHOSPHODIESTERASE"/>
    <property type="match status" value="1"/>
</dbReference>
<dbReference type="GO" id="GO:0046872">
    <property type="term" value="F:metal ion binding"/>
    <property type="evidence" value="ECO:0007669"/>
    <property type="project" value="UniProtKB-KW"/>
</dbReference>
<dbReference type="Gene3D" id="1.10.1300.10">
    <property type="entry name" value="3'5'-cyclic nucleotide phosphodiesterase, catalytic domain"/>
    <property type="match status" value="1"/>
</dbReference>
<evidence type="ECO:0000256" key="1">
    <source>
        <dbReference type="ARBA" id="ARBA00022723"/>
    </source>
</evidence>
<name>A0A9P8CV10_MORAP</name>
<evidence type="ECO:0000256" key="4">
    <source>
        <dbReference type="SAM" id="MobiDB-lite"/>
    </source>
</evidence>
<evidence type="ECO:0000259" key="5">
    <source>
        <dbReference type="PROSITE" id="PS51845"/>
    </source>
</evidence>
<evidence type="ECO:0000313" key="6">
    <source>
        <dbReference type="EMBL" id="KAG9319149.1"/>
    </source>
</evidence>
<feature type="compositionally biased region" description="Low complexity" evidence="4">
    <location>
        <begin position="957"/>
        <end position="966"/>
    </location>
</feature>
<dbReference type="AlphaFoldDB" id="A0A9P8CV10"/>
<dbReference type="GO" id="GO:0007165">
    <property type="term" value="P:signal transduction"/>
    <property type="evidence" value="ECO:0007669"/>
    <property type="project" value="InterPro"/>
</dbReference>
<keyword evidence="1 3" id="KW-0479">Metal-binding</keyword>
<keyword evidence="2 3" id="KW-0378">Hydrolase</keyword>
<dbReference type="InterPro" id="IPR023174">
    <property type="entry name" value="PDEase_CS"/>
</dbReference>
<dbReference type="EC" id="3.1.4.-" evidence="3"/>
<feature type="compositionally biased region" description="Polar residues" evidence="4">
    <location>
        <begin position="484"/>
        <end position="496"/>
    </location>
</feature>
<feature type="region of interest" description="Disordered" evidence="4">
    <location>
        <begin position="478"/>
        <end position="514"/>
    </location>
</feature>
<comment type="caution">
    <text evidence="6">The sequence shown here is derived from an EMBL/GenBank/DDBJ whole genome shotgun (WGS) entry which is preliminary data.</text>
</comment>
<dbReference type="SUPFAM" id="SSF109604">
    <property type="entry name" value="HD-domain/PDEase-like"/>
    <property type="match status" value="1"/>
</dbReference>
<feature type="compositionally biased region" description="Basic residues" evidence="4">
    <location>
        <begin position="78"/>
        <end position="87"/>
    </location>
</feature>
<evidence type="ECO:0000256" key="3">
    <source>
        <dbReference type="RuleBase" id="RU363067"/>
    </source>
</evidence>
<organism evidence="6 7">
    <name type="scientific">Mortierella alpina</name>
    <name type="common">Oleaginous fungus</name>
    <name type="synonym">Mortierella renispora</name>
    <dbReference type="NCBI Taxonomy" id="64518"/>
    <lineage>
        <taxon>Eukaryota</taxon>
        <taxon>Fungi</taxon>
        <taxon>Fungi incertae sedis</taxon>
        <taxon>Mucoromycota</taxon>
        <taxon>Mortierellomycotina</taxon>
        <taxon>Mortierellomycetes</taxon>
        <taxon>Mortierellales</taxon>
        <taxon>Mortierellaceae</taxon>
        <taxon>Mortierella</taxon>
    </lineage>
</organism>
<dbReference type="SMART" id="SM00471">
    <property type="entry name" value="HDc"/>
    <property type="match status" value="1"/>
</dbReference>
<protein>
    <recommendedName>
        <fullName evidence="3">Phosphodiesterase</fullName>
        <ecNumber evidence="3">3.1.4.-</ecNumber>
    </recommendedName>
</protein>
<sequence length="1130" mass="122776">MDPTEYLVLIVDPSCLDTRHPLPSPAKAVAAFDPSSTTSSYSLSSSTSNSTSTSTLTSSTIVSQNSSNSSTHLSPPRKNGRISRAKSKSTSASSSRSRSASRSSDGSSHLSSILRLAGLKVVTAATFEAALTLLEHRSPSDARPMMLLVDVDTDLELTPVHPTGSYPGRHHRPGTSKSNYARGGQAEGPDRNALGAGQRHSRATSDSTMSKGASHKGRRTHNRAPELGCHDGALCGQDFLESVLQGIAKGSLHHVVPIGKHIMYAPIAMSSATSQDRLLELFNLGVADVLLKPVEEQVARTLFLNVHRYNKYRTAVTIPRYATQKNALALPSHARLRNVFLKDQWLSDILIHHYCPTPTRISLKDFPSMSSYAAKERVDQLKDRLLSWDFHPHDLCQDDLMRCVVIVMEEVMKLDGLGDLNIPEHLLHRFVIGLRDSYHRSNPYHNFAHAVDVLQATFYFLCRMGKLPQSGYGFPPIPDANGEVNGSDNTSNNRILTPTEESDQSESLANIPTDDHTSTLAEEDIVQPPVRIQDFLRPEDIFALVVASIGHDVGHPGVNNMFLVNAHTPLAQVYNDRSVLESFHSMALFQVMKKHGFECFDVDSQNRKFMEFRKMVVSTILATDMGLHFDYVGKIKEQTERLQLRNMPGGNVPKPNQASIDEQERLVLCGTLIKCADISNASRPFHVAERWSAVLLQEMCNQADIEKEMAVCSGSQSVPAGSTKSLANDRGMQIDSQLGFIHGFAMPLFSSVKEMIPEMEYCVDLLQINHKIWQDRKTEYIKNGGANMPSPLNSIRSGVDEEDLSQKEAASTQSKRLGNHTRIKSLAGKGAQQQPTGRDGSRQASKKSSSLSSTAVEGDATAVPLKLVTGNVRRSPNGNHASASNDQVAANSSSIPRPRTRTKAMTSEGNIIPESYGQERRQPGGQQQQQHPQQRVNSSQQGSHRQRPSNARDSNSRVRTVTSTSSAQPSSVPAGSGGLKSTHSNDKPAANQHQRGPSQEQPSQFSQAAQPKQSSRGQRSPGRRTHQAQPLAKQEKTIMLSYNGGISGSPLDPSEPIVLGSLLPVTPPALMTASMDQSASSEVSTSMPSSPSQSKSSPSTPPPVVGHTSSGAPENRPPVSTSPQSTATTV</sequence>
<dbReference type="Proteomes" id="UP000717515">
    <property type="component" value="Unassembled WGS sequence"/>
</dbReference>
<evidence type="ECO:0000256" key="2">
    <source>
        <dbReference type="ARBA" id="ARBA00022801"/>
    </source>
</evidence>
<feature type="region of interest" description="Disordered" evidence="4">
    <location>
        <begin position="40"/>
        <end position="109"/>
    </location>
</feature>
<dbReference type="Pfam" id="PF00233">
    <property type="entry name" value="PDEase_I"/>
    <property type="match status" value="1"/>
</dbReference>
<feature type="compositionally biased region" description="Polar residues" evidence="4">
    <location>
        <begin position="1118"/>
        <end position="1130"/>
    </location>
</feature>
<feature type="compositionally biased region" description="Basic residues" evidence="4">
    <location>
        <begin position="213"/>
        <end position="222"/>
    </location>
</feature>
<dbReference type="PROSITE" id="PS51845">
    <property type="entry name" value="PDEASE_I_2"/>
    <property type="match status" value="1"/>
</dbReference>
<reference evidence="6" key="1">
    <citation type="submission" date="2021-07" db="EMBL/GenBank/DDBJ databases">
        <title>Draft genome of Mortierella alpina, strain LL118, isolated from an aspen leaf litter sample.</title>
        <authorList>
            <person name="Yang S."/>
            <person name="Vinatzer B.A."/>
        </authorList>
    </citation>
    <scope>NUCLEOTIDE SEQUENCE</scope>
    <source>
        <strain evidence="6">LL118</strain>
    </source>
</reference>
<feature type="compositionally biased region" description="Low complexity" evidence="4">
    <location>
        <begin position="40"/>
        <end position="74"/>
    </location>
</feature>
<feature type="region of interest" description="Disordered" evidence="4">
    <location>
        <begin position="782"/>
        <end position="858"/>
    </location>
</feature>
<feature type="compositionally biased region" description="Low complexity" evidence="4">
    <location>
        <begin position="88"/>
        <end position="109"/>
    </location>
</feature>
<dbReference type="CDD" id="cd00077">
    <property type="entry name" value="HDc"/>
    <property type="match status" value="1"/>
</dbReference>